<feature type="transmembrane region" description="Helical" evidence="2">
    <location>
        <begin position="160"/>
        <end position="177"/>
    </location>
</feature>
<comment type="similarity">
    <text evidence="1">Belongs to the multi antimicrobial extrusion (MATE) (TC 2.A.66.1) family.</text>
</comment>
<feature type="transmembrane region" description="Helical" evidence="2">
    <location>
        <begin position="216"/>
        <end position="240"/>
    </location>
</feature>
<feature type="non-terminal residue" evidence="3">
    <location>
        <position position="1"/>
    </location>
</feature>
<feature type="transmembrane region" description="Helical" evidence="2">
    <location>
        <begin position="78"/>
        <end position="102"/>
    </location>
</feature>
<keyword evidence="2" id="KW-1133">Transmembrane helix</keyword>
<organism evidence="3 4">
    <name type="scientific">Thalictrum thalictroides</name>
    <name type="common">Rue-anemone</name>
    <name type="synonym">Anemone thalictroides</name>
    <dbReference type="NCBI Taxonomy" id="46969"/>
    <lineage>
        <taxon>Eukaryota</taxon>
        <taxon>Viridiplantae</taxon>
        <taxon>Streptophyta</taxon>
        <taxon>Embryophyta</taxon>
        <taxon>Tracheophyta</taxon>
        <taxon>Spermatophyta</taxon>
        <taxon>Magnoliopsida</taxon>
        <taxon>Ranunculales</taxon>
        <taxon>Ranunculaceae</taxon>
        <taxon>Thalictroideae</taxon>
        <taxon>Thalictrum</taxon>
    </lineage>
</organism>
<feature type="transmembrane region" description="Helical" evidence="2">
    <location>
        <begin position="49"/>
        <end position="66"/>
    </location>
</feature>
<dbReference type="AlphaFoldDB" id="A0A7J6W021"/>
<dbReference type="GO" id="GO:0015297">
    <property type="term" value="F:antiporter activity"/>
    <property type="evidence" value="ECO:0007669"/>
    <property type="project" value="InterPro"/>
</dbReference>
<sequence length="272" mass="30451">MENQESRMGEETVPLLQLGVEKDSVNQDYLVTRVWIESKKLWHIVGPSIFSRVASYSMIIITQAFAGHLGDLELASISIANTVIVGFNFGLLLGMASALETLCGQAFGAKKYNMMGVYMQRSWIVLFICSVLLLPMYIFATPILKLFGQPDDIAEQSRLAAIWMIPLHFSFAFQFPLQRFLQSQLKTGIIAWVSLVALIVHIFVSWLFVYKLQYGIIGAAVTLNFSWWVMVFGLFGYTVFGGCPLSWSGFSTQAFSGLWEFFKLSAASGVML</sequence>
<comment type="caution">
    <text evidence="3">The sequence shown here is derived from an EMBL/GenBank/DDBJ whole genome shotgun (WGS) entry which is preliminary data.</text>
</comment>
<feature type="transmembrane region" description="Helical" evidence="2">
    <location>
        <begin position="123"/>
        <end position="140"/>
    </location>
</feature>
<feature type="transmembrane region" description="Helical" evidence="2">
    <location>
        <begin position="189"/>
        <end position="210"/>
    </location>
</feature>
<dbReference type="Proteomes" id="UP000554482">
    <property type="component" value="Unassembled WGS sequence"/>
</dbReference>
<dbReference type="Pfam" id="PF01554">
    <property type="entry name" value="MatE"/>
    <property type="match status" value="1"/>
</dbReference>
<keyword evidence="2" id="KW-0812">Transmembrane</keyword>
<dbReference type="GO" id="GO:0042910">
    <property type="term" value="F:xenobiotic transmembrane transporter activity"/>
    <property type="evidence" value="ECO:0007669"/>
    <property type="project" value="InterPro"/>
</dbReference>
<evidence type="ECO:0000313" key="4">
    <source>
        <dbReference type="Proteomes" id="UP000554482"/>
    </source>
</evidence>
<accession>A0A7J6W021</accession>
<evidence type="ECO:0000256" key="1">
    <source>
        <dbReference type="ARBA" id="ARBA00010199"/>
    </source>
</evidence>
<name>A0A7J6W021_THATH</name>
<dbReference type="InterPro" id="IPR002528">
    <property type="entry name" value="MATE_fam"/>
</dbReference>
<evidence type="ECO:0000256" key="2">
    <source>
        <dbReference type="SAM" id="Phobius"/>
    </source>
</evidence>
<dbReference type="GO" id="GO:0016020">
    <property type="term" value="C:membrane"/>
    <property type="evidence" value="ECO:0007669"/>
    <property type="project" value="InterPro"/>
</dbReference>
<evidence type="ECO:0000313" key="3">
    <source>
        <dbReference type="EMBL" id="KAF5190118.1"/>
    </source>
</evidence>
<protein>
    <submittedName>
        <fullName evidence="3">Detoxification-like protein</fullName>
    </submittedName>
</protein>
<keyword evidence="2" id="KW-0472">Membrane</keyword>
<keyword evidence="4" id="KW-1185">Reference proteome</keyword>
<dbReference type="PANTHER" id="PTHR11206">
    <property type="entry name" value="MULTIDRUG RESISTANCE PROTEIN"/>
    <property type="match status" value="1"/>
</dbReference>
<dbReference type="OrthoDB" id="2126698at2759"/>
<gene>
    <name evidence="3" type="ORF">FRX31_020295</name>
</gene>
<dbReference type="EMBL" id="JABWDY010024592">
    <property type="protein sequence ID" value="KAF5190118.1"/>
    <property type="molecule type" value="Genomic_DNA"/>
</dbReference>
<proteinExistence type="inferred from homology"/>
<reference evidence="3 4" key="1">
    <citation type="submission" date="2020-06" db="EMBL/GenBank/DDBJ databases">
        <title>Transcriptomic and genomic resources for Thalictrum thalictroides and T. hernandezii: Facilitating candidate gene discovery in an emerging model plant lineage.</title>
        <authorList>
            <person name="Arias T."/>
            <person name="Riano-Pachon D.M."/>
            <person name="Di Stilio V.S."/>
        </authorList>
    </citation>
    <scope>NUCLEOTIDE SEQUENCE [LARGE SCALE GENOMIC DNA]</scope>
    <source>
        <strain evidence="4">cv. WT478/WT964</strain>
        <tissue evidence="3">Leaves</tissue>
    </source>
</reference>